<dbReference type="PROSITE" id="PS51365">
    <property type="entry name" value="RENAL_DIPEPTIDASE_2"/>
    <property type="match status" value="1"/>
</dbReference>
<comment type="caution">
    <text evidence="1">The sequence shown here is derived from an EMBL/GenBank/DDBJ whole genome shotgun (WGS) entry which is preliminary data.</text>
</comment>
<evidence type="ECO:0000313" key="1">
    <source>
        <dbReference type="EMBL" id="PTD27159.1"/>
    </source>
</evidence>
<dbReference type="GO" id="GO:0070573">
    <property type="term" value="F:metallodipeptidase activity"/>
    <property type="evidence" value="ECO:0007669"/>
    <property type="project" value="InterPro"/>
</dbReference>
<dbReference type="Pfam" id="PF01244">
    <property type="entry name" value="Peptidase_M19"/>
    <property type="match status" value="1"/>
</dbReference>
<protein>
    <submittedName>
        <fullName evidence="1">Peptidase M19</fullName>
    </submittedName>
</protein>
<dbReference type="EMBL" id="PHHF01000009">
    <property type="protein sequence ID" value="PTD27159.1"/>
    <property type="molecule type" value="Genomic_DNA"/>
</dbReference>
<evidence type="ECO:0000313" key="2">
    <source>
        <dbReference type="Proteomes" id="UP000241206"/>
    </source>
</evidence>
<dbReference type="Proteomes" id="UP000241206">
    <property type="component" value="Unassembled WGS sequence"/>
</dbReference>
<sequence length="408" mass="43438">MAQAGRANGEEEARETITAGRLPFQVQHYQRGERAMDMTRRGVLAGGAALLLASRAGAAPAGFDDRLYRKAIVIDGLGAVSDPDFKPGMTRFTPRGLAEMRASGATAIQMTVADPGNDVSLEQAVQALAGGDQVIADNPDILLHALTAADIRAAKASGRIAIVYGLQDSAVIGPVLDRVALFRGLGVRVIQLTYNLRNLSGDGSLEPANAGLSRLGRATIERIEAERLLLDLSHGGQRTIAEGIAAAKRPLTISHTGCRSLHDNPRNVWDAELKALADKGGVAGVYWMPFLVPGGKPTKDDLIRHMAHAVDVCGEDHVAIGTDGMLSATVIDDDARANQKKFYEDRAAKGIAAPGEGPDVFNLVMDYNSHMRFRMLADDLARAGWPAARIEKILGGNLLRLYGEVWGG</sequence>
<dbReference type="SUPFAM" id="SSF51556">
    <property type="entry name" value="Metallo-dependent hydrolases"/>
    <property type="match status" value="1"/>
</dbReference>
<dbReference type="AlphaFoldDB" id="A0A2T4I7F5"/>
<dbReference type="Gene3D" id="3.20.20.140">
    <property type="entry name" value="Metal-dependent hydrolases"/>
    <property type="match status" value="1"/>
</dbReference>
<name>A0A2T4I7F5_9SPHN</name>
<gene>
    <name evidence="1" type="ORF">CV103_02355</name>
</gene>
<dbReference type="GO" id="GO:0006508">
    <property type="term" value="P:proteolysis"/>
    <property type="evidence" value="ECO:0007669"/>
    <property type="project" value="InterPro"/>
</dbReference>
<proteinExistence type="predicted"/>
<keyword evidence="2" id="KW-1185">Reference proteome</keyword>
<dbReference type="PANTHER" id="PTHR10443">
    <property type="entry name" value="MICROSOMAL DIPEPTIDASE"/>
    <property type="match status" value="1"/>
</dbReference>
<dbReference type="PANTHER" id="PTHR10443:SF12">
    <property type="entry name" value="DIPEPTIDASE"/>
    <property type="match status" value="1"/>
</dbReference>
<organism evidence="1 2">
    <name type="scientific">Edaphosphingomonas fennica</name>
    <dbReference type="NCBI Taxonomy" id="114404"/>
    <lineage>
        <taxon>Bacteria</taxon>
        <taxon>Pseudomonadati</taxon>
        <taxon>Pseudomonadota</taxon>
        <taxon>Alphaproteobacteria</taxon>
        <taxon>Sphingomonadales</taxon>
        <taxon>Rhizorhabdaceae</taxon>
        <taxon>Edaphosphingomonas</taxon>
    </lineage>
</organism>
<accession>A0A2T4I7F5</accession>
<dbReference type="InterPro" id="IPR008257">
    <property type="entry name" value="Pept_M19"/>
</dbReference>
<reference evidence="1 2" key="1">
    <citation type="submission" date="2017-11" db="EMBL/GenBank/DDBJ databases">
        <title>Sphingomonas oleivorans sp. nov., isolated from oil-contaminated soil.</title>
        <authorList>
            <person name="Wang L."/>
            <person name="Chen L."/>
        </authorList>
    </citation>
    <scope>NUCLEOTIDE SEQUENCE [LARGE SCALE GENOMIC DNA]</scope>
    <source>
        <strain evidence="1 2">K101</strain>
    </source>
</reference>
<dbReference type="InterPro" id="IPR032466">
    <property type="entry name" value="Metal_Hydrolase"/>
</dbReference>